<organism evidence="1 2">
    <name type="scientific">Scytonema millei VB511283</name>
    <dbReference type="NCBI Taxonomy" id="1245923"/>
    <lineage>
        <taxon>Bacteria</taxon>
        <taxon>Bacillati</taxon>
        <taxon>Cyanobacteriota</taxon>
        <taxon>Cyanophyceae</taxon>
        <taxon>Nostocales</taxon>
        <taxon>Scytonemataceae</taxon>
        <taxon>Scytonema</taxon>
    </lineage>
</organism>
<protein>
    <submittedName>
        <fullName evidence="1">Uncharacterized protein</fullName>
    </submittedName>
</protein>
<name>A0A9X5E7Y0_9CYAN</name>
<gene>
    <name evidence="1" type="ORF">QH73_0019455</name>
</gene>
<sequence length="143" mass="15812">MAGANPSDAVNPSSKPSVENEELLLADLIGTDNIDIVFEELSDRDAEIGTILKRLKNPSIYAEDVTGGDLDDDWYQAEVVGEEAVGGDNPTPDQSVTENLLHSMGITSIDGQPVETWKNLQRRDLERWELNPESSEDYREHGE</sequence>
<dbReference type="Pfam" id="PF19861">
    <property type="entry name" value="DUF6335"/>
    <property type="match status" value="1"/>
</dbReference>
<reference evidence="1 2" key="1">
    <citation type="journal article" date="2015" name="Genome Announc.">
        <title>Draft Genome Sequence of the Terrestrial Cyanobacterium Scytonema millei VB511283, Isolated from Eastern India.</title>
        <authorList>
            <person name="Sen D."/>
            <person name="Chandrababunaidu M.M."/>
            <person name="Singh D."/>
            <person name="Sanghi N."/>
            <person name="Ghorai A."/>
            <person name="Mishra G.P."/>
            <person name="Madduluri M."/>
            <person name="Adhikary S.P."/>
            <person name="Tripathy S."/>
        </authorList>
    </citation>
    <scope>NUCLEOTIDE SEQUENCE [LARGE SCALE GENOMIC DNA]</scope>
    <source>
        <strain evidence="1 2">VB511283</strain>
    </source>
</reference>
<evidence type="ECO:0000313" key="2">
    <source>
        <dbReference type="Proteomes" id="UP000031532"/>
    </source>
</evidence>
<dbReference type="OrthoDB" id="574580at2"/>
<proteinExistence type="predicted"/>
<keyword evidence="2" id="KW-1185">Reference proteome</keyword>
<evidence type="ECO:0000313" key="1">
    <source>
        <dbReference type="EMBL" id="NHC36789.1"/>
    </source>
</evidence>
<comment type="caution">
    <text evidence="1">The sequence shown here is derived from an EMBL/GenBank/DDBJ whole genome shotgun (WGS) entry which is preliminary data.</text>
</comment>
<dbReference type="Proteomes" id="UP000031532">
    <property type="component" value="Unassembled WGS sequence"/>
</dbReference>
<dbReference type="RefSeq" id="WP_132867388.1">
    <property type="nucleotide sequence ID" value="NZ_JTJC03000005.1"/>
</dbReference>
<dbReference type="EMBL" id="JTJC03000005">
    <property type="protein sequence ID" value="NHC36789.1"/>
    <property type="molecule type" value="Genomic_DNA"/>
</dbReference>
<accession>A0A9X5E7Y0</accession>
<dbReference type="InterPro" id="IPR046298">
    <property type="entry name" value="DUF6335"/>
</dbReference>
<dbReference type="AlphaFoldDB" id="A0A9X5E7Y0"/>